<feature type="compositionally biased region" description="Acidic residues" evidence="6">
    <location>
        <begin position="295"/>
        <end position="306"/>
    </location>
</feature>
<accession>A0AAV4TCY6</accession>
<name>A0AAV4TCY6_9ARAC</name>
<feature type="domain" description="EGF-like" evidence="7">
    <location>
        <begin position="633"/>
        <end position="665"/>
    </location>
</feature>
<feature type="disulfide bond" evidence="5">
    <location>
        <begin position="655"/>
        <end position="664"/>
    </location>
</feature>
<keyword evidence="1 5" id="KW-0245">EGF-like domain</keyword>
<dbReference type="GO" id="GO:0005576">
    <property type="term" value="C:extracellular region"/>
    <property type="evidence" value="ECO:0007669"/>
    <property type="project" value="TreeGrafter"/>
</dbReference>
<dbReference type="Gene3D" id="2.10.25.10">
    <property type="entry name" value="Laminin"/>
    <property type="match status" value="6"/>
</dbReference>
<feature type="disulfide bond" evidence="5">
    <location>
        <begin position="687"/>
        <end position="696"/>
    </location>
</feature>
<feature type="region of interest" description="Disordered" evidence="6">
    <location>
        <begin position="432"/>
        <end position="518"/>
    </location>
</feature>
<evidence type="ECO:0000313" key="9">
    <source>
        <dbReference type="Proteomes" id="UP001054837"/>
    </source>
</evidence>
<dbReference type="SMART" id="SM00181">
    <property type="entry name" value="EGF"/>
    <property type="match status" value="7"/>
</dbReference>
<dbReference type="PROSITE" id="PS50026">
    <property type="entry name" value="EGF_3"/>
    <property type="match status" value="5"/>
</dbReference>
<evidence type="ECO:0000256" key="5">
    <source>
        <dbReference type="PROSITE-ProRule" id="PRU00076"/>
    </source>
</evidence>
<dbReference type="InterPro" id="IPR048287">
    <property type="entry name" value="TSPN-like_N"/>
</dbReference>
<evidence type="ECO:0000256" key="1">
    <source>
        <dbReference type="ARBA" id="ARBA00022536"/>
    </source>
</evidence>
<feature type="disulfide bond" evidence="5">
    <location>
        <begin position="603"/>
        <end position="613"/>
    </location>
</feature>
<dbReference type="Gene3D" id="2.20.100.10">
    <property type="entry name" value="Thrombospondin type-1 (TSP1) repeat"/>
    <property type="match status" value="2"/>
</dbReference>
<feature type="disulfide bond" evidence="5">
    <location>
        <begin position="621"/>
        <end position="630"/>
    </location>
</feature>
<dbReference type="PROSITE" id="PS50092">
    <property type="entry name" value="TSP1"/>
    <property type="match status" value="2"/>
</dbReference>
<feature type="domain" description="EGF-like" evidence="7">
    <location>
        <begin position="793"/>
        <end position="825"/>
    </location>
</feature>
<dbReference type="SUPFAM" id="SSF82895">
    <property type="entry name" value="TSP-1 type 1 repeat"/>
    <property type="match status" value="2"/>
</dbReference>
<feature type="compositionally biased region" description="Acidic residues" evidence="6">
    <location>
        <begin position="491"/>
        <end position="507"/>
    </location>
</feature>
<evidence type="ECO:0000256" key="3">
    <source>
        <dbReference type="ARBA" id="ARBA00022737"/>
    </source>
</evidence>
<feature type="disulfide bond" evidence="5">
    <location>
        <begin position="733"/>
        <end position="743"/>
    </location>
</feature>
<dbReference type="Pfam" id="PF00090">
    <property type="entry name" value="TSP_1"/>
    <property type="match status" value="2"/>
</dbReference>
<dbReference type="PANTHER" id="PTHR14949">
    <property type="entry name" value="EGF-LIKE-DOMAIN, MULTIPLE 7, 8"/>
    <property type="match status" value="1"/>
</dbReference>
<feature type="disulfide bond" evidence="5">
    <location>
        <begin position="815"/>
        <end position="824"/>
    </location>
</feature>
<comment type="caution">
    <text evidence="8">The sequence shown here is derived from an EMBL/GenBank/DDBJ whole genome shotgun (WGS) entry which is preliminary data.</text>
</comment>
<feature type="disulfide bond" evidence="5">
    <location>
        <begin position="669"/>
        <end position="679"/>
    </location>
</feature>
<evidence type="ECO:0000259" key="7">
    <source>
        <dbReference type="PROSITE" id="PS50026"/>
    </source>
</evidence>
<feature type="compositionally biased region" description="Acidic residues" evidence="6">
    <location>
        <begin position="325"/>
        <end position="353"/>
    </location>
</feature>
<comment type="caution">
    <text evidence="5">Lacks conserved residue(s) required for the propagation of feature annotation.</text>
</comment>
<dbReference type="GO" id="GO:0009986">
    <property type="term" value="C:cell surface"/>
    <property type="evidence" value="ECO:0007669"/>
    <property type="project" value="TreeGrafter"/>
</dbReference>
<evidence type="ECO:0000256" key="6">
    <source>
        <dbReference type="SAM" id="MobiDB-lite"/>
    </source>
</evidence>
<feature type="region of interest" description="Disordered" evidence="6">
    <location>
        <begin position="259"/>
        <end position="363"/>
    </location>
</feature>
<dbReference type="SUPFAM" id="SSF49899">
    <property type="entry name" value="Concanavalin A-like lectins/glucanases"/>
    <property type="match status" value="1"/>
</dbReference>
<dbReference type="Gene3D" id="2.60.120.200">
    <property type="match status" value="1"/>
</dbReference>
<dbReference type="InterPro" id="IPR000742">
    <property type="entry name" value="EGF"/>
</dbReference>
<protein>
    <submittedName>
        <fullName evidence="8">LAM_G_DOMAIN domain-containing protein</fullName>
    </submittedName>
</protein>
<feature type="domain" description="EGF-like" evidence="7">
    <location>
        <begin position="599"/>
        <end position="631"/>
    </location>
</feature>
<dbReference type="SMART" id="SM00209">
    <property type="entry name" value="TSP1"/>
    <property type="match status" value="2"/>
</dbReference>
<proteinExistence type="predicted"/>
<keyword evidence="2" id="KW-0732">Signal</keyword>
<keyword evidence="9" id="KW-1185">Reference proteome</keyword>
<dbReference type="InterPro" id="IPR013320">
    <property type="entry name" value="ConA-like_dom_sf"/>
</dbReference>
<dbReference type="InterPro" id="IPR000884">
    <property type="entry name" value="TSP1_rpt"/>
</dbReference>
<dbReference type="EMBL" id="BPLQ01009261">
    <property type="protein sequence ID" value="GIY42752.1"/>
    <property type="molecule type" value="Genomic_DNA"/>
</dbReference>
<feature type="disulfide bond" evidence="5">
    <location>
        <begin position="751"/>
        <end position="760"/>
    </location>
</feature>
<dbReference type="PANTHER" id="PTHR14949:SF54">
    <property type="entry name" value="VWFD DOMAIN-CONTAINING PROTEIN"/>
    <property type="match status" value="1"/>
</dbReference>
<dbReference type="AlphaFoldDB" id="A0AAV4TCY6"/>
<evidence type="ECO:0000256" key="2">
    <source>
        <dbReference type="ARBA" id="ARBA00022729"/>
    </source>
</evidence>
<feature type="disulfide bond" evidence="5">
    <location>
        <begin position="797"/>
        <end position="807"/>
    </location>
</feature>
<dbReference type="PROSITE" id="PS01186">
    <property type="entry name" value="EGF_2"/>
    <property type="match status" value="2"/>
</dbReference>
<feature type="compositionally biased region" description="Basic and acidic residues" evidence="6">
    <location>
        <begin position="354"/>
        <end position="363"/>
    </location>
</feature>
<sequence length="900" mass="100222">MKMENKRGSSPWGEWSPCSGSCGGGIQQRRRQCDGSGKCSNEEGQQRTCNMFPCTGILNILEVAGVHRSALRPAGRPTAYKLLPSGTWRSGKEEIVFPRTFPWEFSLLVTVRVKQSSKGGFLLRVLHSDSLQVGLYISDILTLVLSDKNNIRASFIKSLFDDHWHQLAFSVRRDTVSFYLNCEYSGKLPLPSKIRPFGGQPATVIVGSTGEHELDAFQGDIEQLTITGSPDAAEKQCNSTTQPLNIRGGHYALRQEVRSRPFSMIGTQNDQRPFRGDIVHDDEDFDFVEPGSGSESDDEDYEEETSESNIAGNRKKKIPLKSDSSDDGDFILDENDDNEEYEEDEDETDEIEEEKDKKDEKAIVKEDDYVFDNYEKDETEEIFDEKPEENIDQKVEVNIDQKVEENIDQKVEVNIDQKVEGNIDQKVEENIDQKVEEKVEQKTEEKVDEKHEEKVTVKEIVDEKKTEDKPHDKVQETVEEKDNNSKYDYNPPDDETDDSDNEDDDNVEGSGTGSQIELAWSEWSPCSATCNWGRRTRTSYCLDNGLNLESCAEASSKRSETEACFVRLCPTTTTTASTTTASFAATTPAPTYNTTVVVKKTACRVHCQNGGSCQPPYTCICPHGVYGSLCQYVRQACRANCRNGGTCYPPSTCICQKGYFGTECQYALCKPGCMNGGACIAPNKCRCKPGYVGNSCHKAVCQYGCKNGGECVAPNKCVCRSGFSGKDCSQAHCDPVCQNGGECIKPYLCHCPPGTKGNFCEKFICKPECQNGGVCVGKGKCSCLRGYTGYSCEKAYCPGNCLNGGKCGKTGKCSCPLGYTGSHCEIKKPCKFVEIKEPYKRGYKQKVTTQAKVPCGAWGWKSCTKTKVHYEMVYKTFYKTSYECEGIQKNYPDYQKLKNG</sequence>
<dbReference type="InterPro" id="IPR036383">
    <property type="entry name" value="TSP1_rpt_sf"/>
</dbReference>
<dbReference type="Pfam" id="PF12661">
    <property type="entry name" value="hEGF"/>
    <property type="match status" value="1"/>
</dbReference>
<evidence type="ECO:0000313" key="8">
    <source>
        <dbReference type="EMBL" id="GIY42752.1"/>
    </source>
</evidence>
<keyword evidence="3" id="KW-0677">Repeat</keyword>
<dbReference type="InterPro" id="IPR050969">
    <property type="entry name" value="Dev_Signal_Modulators"/>
</dbReference>
<feature type="domain" description="EGF-like" evidence="7">
    <location>
        <begin position="666"/>
        <end position="697"/>
    </location>
</feature>
<dbReference type="Pfam" id="PF25024">
    <property type="entry name" value="EGF_TEN"/>
    <property type="match status" value="1"/>
</dbReference>
<dbReference type="Proteomes" id="UP001054837">
    <property type="component" value="Unassembled WGS sequence"/>
</dbReference>
<feature type="domain" description="EGF-like" evidence="7">
    <location>
        <begin position="729"/>
        <end position="761"/>
    </location>
</feature>
<dbReference type="SMART" id="SM00210">
    <property type="entry name" value="TSPN"/>
    <property type="match status" value="1"/>
</dbReference>
<dbReference type="PROSITE" id="PS00022">
    <property type="entry name" value="EGF_1"/>
    <property type="match status" value="3"/>
</dbReference>
<gene>
    <name evidence="8" type="primary">AVEN_88227_1</name>
    <name evidence="8" type="ORF">CDAR_563011</name>
</gene>
<organism evidence="8 9">
    <name type="scientific">Caerostris darwini</name>
    <dbReference type="NCBI Taxonomy" id="1538125"/>
    <lineage>
        <taxon>Eukaryota</taxon>
        <taxon>Metazoa</taxon>
        <taxon>Ecdysozoa</taxon>
        <taxon>Arthropoda</taxon>
        <taxon>Chelicerata</taxon>
        <taxon>Arachnida</taxon>
        <taxon>Araneae</taxon>
        <taxon>Araneomorphae</taxon>
        <taxon>Entelegynae</taxon>
        <taxon>Araneoidea</taxon>
        <taxon>Araneidae</taxon>
        <taxon>Caerostris</taxon>
    </lineage>
</organism>
<feature type="compositionally biased region" description="Basic and acidic residues" evidence="6">
    <location>
        <begin position="432"/>
        <end position="485"/>
    </location>
</feature>
<dbReference type="GO" id="GO:0005102">
    <property type="term" value="F:signaling receptor binding"/>
    <property type="evidence" value="ECO:0007669"/>
    <property type="project" value="TreeGrafter"/>
</dbReference>
<evidence type="ECO:0000256" key="4">
    <source>
        <dbReference type="ARBA" id="ARBA00023157"/>
    </source>
</evidence>
<dbReference type="InterPro" id="IPR013032">
    <property type="entry name" value="EGF-like_CS"/>
</dbReference>
<reference evidence="8 9" key="1">
    <citation type="submission" date="2021-06" db="EMBL/GenBank/DDBJ databases">
        <title>Caerostris darwini draft genome.</title>
        <authorList>
            <person name="Kono N."/>
            <person name="Arakawa K."/>
        </authorList>
    </citation>
    <scope>NUCLEOTIDE SEQUENCE [LARGE SCALE GENOMIC DNA]</scope>
</reference>
<feature type="disulfide bond" evidence="5">
    <location>
        <begin position="637"/>
        <end position="647"/>
    </location>
</feature>
<keyword evidence="4 5" id="KW-1015">Disulfide bond</keyword>